<dbReference type="AlphaFoldDB" id="A0A9Q0RCR8"/>
<sequence>MEQDLKQKFINHSQQHLFDFFNELNEEEKKNFISQLKQIDFEEIDRIFETFSENTQKNIQSLQNLLEPIPNIEKVSTMSLKRQQDLFDLGLKAIQKGEVCCIALAGGQGTRLGFDHPKGTLNIEMPSQKSLFEMQAEQLLKLQSMAKKEEAKTPTIPWYILTSDSTHEETVKFFEENSHFGIGKENITFFEQGKLPGFNSLEEKKIILTNKGEISFSPNGNGGIYKAIKDSGVLEKMSRKNIKYIHVYSVDNCLIKMADPVFTGYCIEEKAECGAKVVAKLHANERVGVLCNKEEHVHVIEYSEIGKEKSEMKDKNGDLLFNSANICNHLFTFDFLKKICLDYYSKMPYHKVQRMVNGLKDGIIQPFIAIKFEQFIFDVFPFAKSFAVLQVERENEFSPIKNKTGNDSIETAKIAISSLNTKLVQQAGGFIDSSNSNLFEISPLVSYNGENLQNFVKGKTFKLPFYLNLDAIQQN</sequence>
<dbReference type="SUPFAM" id="SSF53448">
    <property type="entry name" value="Nucleotide-diphospho-sugar transferases"/>
    <property type="match status" value="1"/>
</dbReference>
<protein>
    <recommendedName>
        <fullName evidence="3">UDP-N-acetylglucosamine diphosphorylase</fullName>
        <ecNumber evidence="3">2.7.7.23</ecNumber>
    </recommendedName>
</protein>
<dbReference type="GO" id="GO:0006048">
    <property type="term" value="P:UDP-N-acetylglucosamine biosynthetic process"/>
    <property type="evidence" value="ECO:0007669"/>
    <property type="project" value="TreeGrafter"/>
</dbReference>
<dbReference type="PANTHER" id="PTHR11952:SF2">
    <property type="entry name" value="LD24639P"/>
    <property type="match status" value="1"/>
</dbReference>
<accession>A0A9Q0RCR8</accession>
<dbReference type="InterPro" id="IPR039741">
    <property type="entry name" value="UDP-sugar_pyrophosphorylase"/>
</dbReference>
<evidence type="ECO:0000256" key="5">
    <source>
        <dbReference type="ARBA" id="ARBA00022695"/>
    </source>
</evidence>
<evidence type="ECO:0000256" key="3">
    <source>
        <dbReference type="ARBA" id="ARBA00012457"/>
    </source>
</evidence>
<dbReference type="Gene3D" id="3.90.550.10">
    <property type="entry name" value="Spore Coat Polysaccharide Biosynthesis Protein SpsA, Chain A"/>
    <property type="match status" value="1"/>
</dbReference>
<comment type="catalytic activity">
    <reaction evidence="6">
        <text>N-acetyl-alpha-D-glucosamine 1-phosphate + UTP + H(+) = UDP-N-acetyl-alpha-D-glucosamine + diphosphate</text>
        <dbReference type="Rhea" id="RHEA:13509"/>
        <dbReference type="ChEBI" id="CHEBI:15378"/>
        <dbReference type="ChEBI" id="CHEBI:33019"/>
        <dbReference type="ChEBI" id="CHEBI:46398"/>
        <dbReference type="ChEBI" id="CHEBI:57705"/>
        <dbReference type="ChEBI" id="CHEBI:57776"/>
        <dbReference type="EC" id="2.7.7.23"/>
    </reaction>
</comment>
<evidence type="ECO:0000313" key="7">
    <source>
        <dbReference type="EMBL" id="KAJ5075432.1"/>
    </source>
</evidence>
<dbReference type="Proteomes" id="UP001149090">
    <property type="component" value="Unassembled WGS sequence"/>
</dbReference>
<gene>
    <name evidence="7" type="ORF">M0811_07402</name>
</gene>
<dbReference type="InterPro" id="IPR029044">
    <property type="entry name" value="Nucleotide-diphossugar_trans"/>
</dbReference>
<dbReference type="PANTHER" id="PTHR11952">
    <property type="entry name" value="UDP- GLUCOSE PYROPHOSPHORYLASE"/>
    <property type="match status" value="1"/>
</dbReference>
<keyword evidence="4" id="KW-0808">Transferase</keyword>
<comment type="similarity">
    <text evidence="2">Belongs to the UDPGP type 1 family.</text>
</comment>
<dbReference type="EC" id="2.7.7.23" evidence="3"/>
<reference evidence="7" key="1">
    <citation type="submission" date="2022-10" db="EMBL/GenBank/DDBJ databases">
        <title>Novel sulphate-reducing endosymbionts in the free-living metamonad Anaeramoeba.</title>
        <authorList>
            <person name="Jerlstrom-Hultqvist J."/>
            <person name="Cepicka I."/>
            <person name="Gallot-Lavallee L."/>
            <person name="Salas-Leiva D."/>
            <person name="Curtis B.A."/>
            <person name="Zahonova K."/>
            <person name="Pipaliya S."/>
            <person name="Dacks J."/>
            <person name="Roger A.J."/>
        </authorList>
    </citation>
    <scope>NUCLEOTIDE SEQUENCE</scope>
    <source>
        <strain evidence="7">BMAN</strain>
    </source>
</reference>
<evidence type="ECO:0000256" key="4">
    <source>
        <dbReference type="ARBA" id="ARBA00022679"/>
    </source>
</evidence>
<dbReference type="OrthoDB" id="532420at2759"/>
<comment type="caution">
    <text evidence="7">The sequence shown here is derived from an EMBL/GenBank/DDBJ whole genome shotgun (WGS) entry which is preliminary data.</text>
</comment>
<dbReference type="OMA" id="YFQVDNP"/>
<evidence type="ECO:0000256" key="6">
    <source>
        <dbReference type="ARBA" id="ARBA00048493"/>
    </source>
</evidence>
<dbReference type="GO" id="GO:0003977">
    <property type="term" value="F:UDP-N-acetylglucosamine diphosphorylase activity"/>
    <property type="evidence" value="ECO:0007669"/>
    <property type="project" value="UniProtKB-EC"/>
</dbReference>
<evidence type="ECO:0000256" key="2">
    <source>
        <dbReference type="ARBA" id="ARBA00010401"/>
    </source>
</evidence>
<proteinExistence type="inferred from homology"/>
<keyword evidence="8" id="KW-1185">Reference proteome</keyword>
<evidence type="ECO:0000313" key="8">
    <source>
        <dbReference type="Proteomes" id="UP001149090"/>
    </source>
</evidence>
<keyword evidence="5" id="KW-0548">Nucleotidyltransferase</keyword>
<evidence type="ECO:0000256" key="1">
    <source>
        <dbReference type="ARBA" id="ARBA00005208"/>
    </source>
</evidence>
<dbReference type="EMBL" id="JAPDFW010000065">
    <property type="protein sequence ID" value="KAJ5075432.1"/>
    <property type="molecule type" value="Genomic_DNA"/>
</dbReference>
<dbReference type="CDD" id="cd04193">
    <property type="entry name" value="UDPGlcNAc_PPase"/>
    <property type="match status" value="1"/>
</dbReference>
<organism evidence="7 8">
    <name type="scientific">Anaeramoeba ignava</name>
    <name type="common">Anaerobic marine amoeba</name>
    <dbReference type="NCBI Taxonomy" id="1746090"/>
    <lineage>
        <taxon>Eukaryota</taxon>
        <taxon>Metamonada</taxon>
        <taxon>Anaeramoebidae</taxon>
        <taxon>Anaeramoeba</taxon>
    </lineage>
</organism>
<dbReference type="InterPro" id="IPR002618">
    <property type="entry name" value="UDPGP_fam"/>
</dbReference>
<comment type="pathway">
    <text evidence="1">Nucleotide-sugar biosynthesis; UDP-N-acetyl-alpha-D-glucosamine biosynthesis; UDP-N-acetyl-alpha-D-glucosamine from N-acetyl-alpha-D-glucosamine 1-phosphate: step 1/1.</text>
</comment>
<dbReference type="Pfam" id="PF01704">
    <property type="entry name" value="UDPGP"/>
    <property type="match status" value="1"/>
</dbReference>
<name>A0A9Q0RCR8_ANAIG</name>